<dbReference type="AlphaFoldDB" id="A0A8J3IB63"/>
<dbReference type="EMBL" id="BNJF01000009">
    <property type="protein sequence ID" value="GHO50791.1"/>
    <property type="molecule type" value="Genomic_DNA"/>
</dbReference>
<evidence type="ECO:0000313" key="2">
    <source>
        <dbReference type="Proteomes" id="UP000612362"/>
    </source>
</evidence>
<proteinExistence type="predicted"/>
<dbReference type="Proteomes" id="UP000612362">
    <property type="component" value="Unassembled WGS sequence"/>
</dbReference>
<comment type="caution">
    <text evidence="1">The sequence shown here is derived from an EMBL/GenBank/DDBJ whole genome shotgun (WGS) entry which is preliminary data.</text>
</comment>
<protein>
    <submittedName>
        <fullName evidence="1">Uncharacterized protein</fullName>
    </submittedName>
</protein>
<keyword evidence="2" id="KW-1185">Reference proteome</keyword>
<sequence length="96" mass="10603">MTTSETDCPTNAKEEIAHSDRQEVERYVRELAWSPLATQAATLLRLVSMPNITEEEIKLLAELLVESLTGNNAIKMLISALAPMMDNPQVQESSSS</sequence>
<name>A0A8J3IB63_9CHLR</name>
<evidence type="ECO:0000313" key="1">
    <source>
        <dbReference type="EMBL" id="GHO50791.1"/>
    </source>
</evidence>
<gene>
    <name evidence="1" type="ORF">KSX_89540</name>
</gene>
<accession>A0A8J3IB63</accession>
<organism evidence="1 2">
    <name type="scientific">Ktedonospora formicarum</name>
    <dbReference type="NCBI Taxonomy" id="2778364"/>
    <lineage>
        <taxon>Bacteria</taxon>
        <taxon>Bacillati</taxon>
        <taxon>Chloroflexota</taxon>
        <taxon>Ktedonobacteria</taxon>
        <taxon>Ktedonobacterales</taxon>
        <taxon>Ktedonobacteraceae</taxon>
        <taxon>Ktedonospora</taxon>
    </lineage>
</organism>
<reference evidence="1" key="1">
    <citation type="submission" date="2020-10" db="EMBL/GenBank/DDBJ databases">
        <title>Taxonomic study of unclassified bacteria belonging to the class Ktedonobacteria.</title>
        <authorList>
            <person name="Yabe S."/>
            <person name="Wang C.M."/>
            <person name="Zheng Y."/>
            <person name="Sakai Y."/>
            <person name="Cavaletti L."/>
            <person name="Monciardini P."/>
            <person name="Donadio S."/>
        </authorList>
    </citation>
    <scope>NUCLEOTIDE SEQUENCE</scope>
    <source>
        <strain evidence="1">SOSP1-1</strain>
    </source>
</reference>